<sequence length="142" mass="16474">MKDDDDSELITPPKRYPTKKIIIGVPEAIKIKNKFQSFSKNEEEKKDEESQIATRSYDISSAQNPITQDCHIQERIQDPYCINCNEHGYLARNHKCPCFPKPSENIRNQEPSQANSIKLRSFLHRRSKSRHFSPLEGATCRL</sequence>
<keyword evidence="3" id="KW-1185">Reference proteome</keyword>
<evidence type="ECO:0000256" key="1">
    <source>
        <dbReference type="SAM" id="MobiDB-lite"/>
    </source>
</evidence>
<comment type="caution">
    <text evidence="2">The sequence shown here is derived from an EMBL/GenBank/DDBJ whole genome shotgun (WGS) entry which is preliminary data.</text>
</comment>
<accession>A0A8X6T9Y2</accession>
<organism evidence="2 3">
    <name type="scientific">Nephila pilipes</name>
    <name type="common">Giant wood spider</name>
    <name type="synonym">Nephila maculata</name>
    <dbReference type="NCBI Taxonomy" id="299642"/>
    <lineage>
        <taxon>Eukaryota</taxon>
        <taxon>Metazoa</taxon>
        <taxon>Ecdysozoa</taxon>
        <taxon>Arthropoda</taxon>
        <taxon>Chelicerata</taxon>
        <taxon>Arachnida</taxon>
        <taxon>Araneae</taxon>
        <taxon>Araneomorphae</taxon>
        <taxon>Entelegynae</taxon>
        <taxon>Araneoidea</taxon>
        <taxon>Nephilidae</taxon>
        <taxon>Nephila</taxon>
    </lineage>
</organism>
<gene>
    <name evidence="2" type="ORF">NPIL_653061</name>
</gene>
<dbReference type="AlphaFoldDB" id="A0A8X6T9Y2"/>
<feature type="compositionally biased region" description="Polar residues" evidence="1">
    <location>
        <begin position="51"/>
        <end position="60"/>
    </location>
</feature>
<feature type="compositionally biased region" description="Basic and acidic residues" evidence="1">
    <location>
        <begin position="40"/>
        <end position="49"/>
    </location>
</feature>
<dbReference type="EMBL" id="BMAW01099016">
    <property type="protein sequence ID" value="GFS87897.1"/>
    <property type="molecule type" value="Genomic_DNA"/>
</dbReference>
<evidence type="ECO:0000313" key="2">
    <source>
        <dbReference type="EMBL" id="GFS87897.1"/>
    </source>
</evidence>
<dbReference type="Proteomes" id="UP000887013">
    <property type="component" value="Unassembled WGS sequence"/>
</dbReference>
<protein>
    <submittedName>
        <fullName evidence="2">Uncharacterized protein</fullName>
    </submittedName>
</protein>
<feature type="region of interest" description="Disordered" evidence="1">
    <location>
        <begin position="37"/>
        <end position="60"/>
    </location>
</feature>
<proteinExistence type="predicted"/>
<reference evidence="2" key="1">
    <citation type="submission" date="2020-08" db="EMBL/GenBank/DDBJ databases">
        <title>Multicomponent nature underlies the extraordinary mechanical properties of spider dragline silk.</title>
        <authorList>
            <person name="Kono N."/>
            <person name="Nakamura H."/>
            <person name="Mori M."/>
            <person name="Yoshida Y."/>
            <person name="Ohtoshi R."/>
            <person name="Malay A.D."/>
            <person name="Moran D.A.P."/>
            <person name="Tomita M."/>
            <person name="Numata K."/>
            <person name="Arakawa K."/>
        </authorList>
    </citation>
    <scope>NUCLEOTIDE SEQUENCE</scope>
</reference>
<evidence type="ECO:0000313" key="3">
    <source>
        <dbReference type="Proteomes" id="UP000887013"/>
    </source>
</evidence>
<name>A0A8X6T9Y2_NEPPI</name>